<dbReference type="Proteomes" id="UP000663824">
    <property type="component" value="Unassembled WGS sequence"/>
</dbReference>
<gene>
    <name evidence="4" type="ORF">MBJ925_LOCUS14332</name>
</gene>
<dbReference type="GO" id="GO:0005886">
    <property type="term" value="C:plasma membrane"/>
    <property type="evidence" value="ECO:0007669"/>
    <property type="project" value="TreeGrafter"/>
</dbReference>
<dbReference type="GO" id="GO:0070382">
    <property type="term" value="C:exocytic vesicle"/>
    <property type="evidence" value="ECO:0007669"/>
    <property type="project" value="TreeGrafter"/>
</dbReference>
<evidence type="ECO:0000256" key="2">
    <source>
        <dbReference type="SAM" id="Phobius"/>
    </source>
</evidence>
<dbReference type="GO" id="GO:0000149">
    <property type="term" value="F:SNARE binding"/>
    <property type="evidence" value="ECO:0007669"/>
    <property type="project" value="TreeGrafter"/>
</dbReference>
<dbReference type="Gene3D" id="2.60.40.150">
    <property type="entry name" value="C2 domain"/>
    <property type="match status" value="2"/>
</dbReference>
<dbReference type="PANTHER" id="PTHR10024:SF374">
    <property type="entry name" value="C2 DOMAIN-CONTAINING PROTEIN"/>
    <property type="match status" value="1"/>
</dbReference>
<dbReference type="Pfam" id="PF00168">
    <property type="entry name" value="C2"/>
    <property type="match status" value="2"/>
</dbReference>
<feature type="region of interest" description="Disordered" evidence="1">
    <location>
        <begin position="173"/>
        <end position="195"/>
    </location>
</feature>
<proteinExistence type="predicted"/>
<dbReference type="InterPro" id="IPR035892">
    <property type="entry name" value="C2_domain_sf"/>
</dbReference>
<name>A0A816Q6W9_9BILA</name>
<dbReference type="AlphaFoldDB" id="A0A816Q6W9"/>
<dbReference type="GO" id="GO:0017156">
    <property type="term" value="P:calcium-ion regulated exocytosis"/>
    <property type="evidence" value="ECO:0007669"/>
    <property type="project" value="TreeGrafter"/>
</dbReference>
<feature type="domain" description="C2" evidence="3">
    <location>
        <begin position="407"/>
        <end position="486"/>
    </location>
</feature>
<evidence type="ECO:0000313" key="4">
    <source>
        <dbReference type="EMBL" id="CAF2057925.1"/>
    </source>
</evidence>
<dbReference type="GO" id="GO:0005509">
    <property type="term" value="F:calcium ion binding"/>
    <property type="evidence" value="ECO:0007669"/>
    <property type="project" value="TreeGrafter"/>
</dbReference>
<dbReference type="GO" id="GO:0005544">
    <property type="term" value="F:calcium-dependent phospholipid binding"/>
    <property type="evidence" value="ECO:0007669"/>
    <property type="project" value="TreeGrafter"/>
</dbReference>
<feature type="domain" description="C2" evidence="3">
    <location>
        <begin position="245"/>
        <end position="314"/>
    </location>
</feature>
<keyword evidence="2" id="KW-0812">Transmembrane</keyword>
<dbReference type="GO" id="GO:0001786">
    <property type="term" value="F:phosphatidylserine binding"/>
    <property type="evidence" value="ECO:0007669"/>
    <property type="project" value="TreeGrafter"/>
</dbReference>
<feature type="compositionally biased region" description="Acidic residues" evidence="1">
    <location>
        <begin position="180"/>
        <end position="189"/>
    </location>
</feature>
<reference evidence="4" key="1">
    <citation type="submission" date="2021-02" db="EMBL/GenBank/DDBJ databases">
        <authorList>
            <person name="Nowell W R."/>
        </authorList>
    </citation>
    <scope>NUCLEOTIDE SEQUENCE</scope>
</reference>
<dbReference type="GO" id="GO:0030276">
    <property type="term" value="F:clathrin binding"/>
    <property type="evidence" value="ECO:0007669"/>
    <property type="project" value="TreeGrafter"/>
</dbReference>
<keyword evidence="2" id="KW-0472">Membrane</keyword>
<evidence type="ECO:0000259" key="3">
    <source>
        <dbReference type="Pfam" id="PF00168"/>
    </source>
</evidence>
<evidence type="ECO:0000256" key="1">
    <source>
        <dbReference type="SAM" id="MobiDB-lite"/>
    </source>
</evidence>
<accession>A0A816Q6W9</accession>
<evidence type="ECO:0000313" key="5">
    <source>
        <dbReference type="Proteomes" id="UP000663824"/>
    </source>
</evidence>
<comment type="caution">
    <text evidence="4">The sequence shown here is derived from an EMBL/GenBank/DDBJ whole genome shotgun (WGS) entry which is preliminary data.</text>
</comment>
<organism evidence="4 5">
    <name type="scientific">Rotaria magnacalcarata</name>
    <dbReference type="NCBI Taxonomy" id="392030"/>
    <lineage>
        <taxon>Eukaryota</taxon>
        <taxon>Metazoa</taxon>
        <taxon>Spiralia</taxon>
        <taxon>Gnathifera</taxon>
        <taxon>Rotifera</taxon>
        <taxon>Eurotatoria</taxon>
        <taxon>Bdelloidea</taxon>
        <taxon>Philodinida</taxon>
        <taxon>Philodinidae</taxon>
        <taxon>Rotaria</taxon>
    </lineage>
</organism>
<sequence>MFGSNLFEQPDIQVILIGISFIIILLCIIICVYIYLTRKCRKKQSMAAIAKKRLIYSSPASITPEIPTKATNRFVFPLPKLENTELSSKTLRETSPPISVNELPSNYKTFDLAKRYQRYLSSDSSYTSSNHRSSNPLPSFSFDTVKSKIQQVHRLSTPSPILFRSLEPIDSEQASKEYSSDSDEQDDESSMAPPTPSFEYSLLDLFRIEIIYKLHYSIDDEQLLFQLTSLRSTQPLIERCFQSLICKIRLYTNNDKRKNKKYFSKKDPINEIFKFDLDQFTLEQSYLKIHVFGQHKNDKRLELGHTVLVLNKYDNLMIRSGHHHDGGLAASEQHTKSIPIIEDRIDMITQQQVTSENEARALISLVYENDRCLLHVGVIKIIGIQCLLKQPISHSQHRDLIQIKICTIVDGKTIIKRKSKGILMEKNHFTFSTSFHFEYLSLHKTSVRITICHRKTLMSSQNKPLSLIEFGSTQLKNQQVFQHWTDTLSGPNRPHVHWHTLEPISKIKEK</sequence>
<dbReference type="InterPro" id="IPR000008">
    <property type="entry name" value="C2_dom"/>
</dbReference>
<protein>
    <recommendedName>
        <fullName evidence="3">C2 domain-containing protein</fullName>
    </recommendedName>
</protein>
<dbReference type="EMBL" id="CAJNRE010006692">
    <property type="protein sequence ID" value="CAF2057925.1"/>
    <property type="molecule type" value="Genomic_DNA"/>
</dbReference>
<keyword evidence="2" id="KW-1133">Transmembrane helix</keyword>
<dbReference type="PANTHER" id="PTHR10024">
    <property type="entry name" value="SYNAPTOTAGMIN"/>
    <property type="match status" value="1"/>
</dbReference>
<feature type="transmembrane region" description="Helical" evidence="2">
    <location>
        <begin position="12"/>
        <end position="36"/>
    </location>
</feature>